<dbReference type="PANTHER" id="PTHR12970">
    <property type="entry name" value="PROTEASOME ASSEMBLY CHAPERONE 2"/>
    <property type="match status" value="1"/>
</dbReference>
<comment type="caution">
    <text evidence="5">The sequence shown here is derived from an EMBL/GenBank/DDBJ whole genome shotgun (WGS) entry which is preliminary data.</text>
</comment>
<dbReference type="InterPro" id="IPR038389">
    <property type="entry name" value="PSMG2_sf"/>
</dbReference>
<dbReference type="VEuPathDB" id="FungiDB:CAGL0K00451g"/>
<dbReference type="GO" id="GO:0043248">
    <property type="term" value="P:proteasome assembly"/>
    <property type="evidence" value="ECO:0007669"/>
    <property type="project" value="EnsemblFungi"/>
</dbReference>
<dbReference type="AlphaFoldDB" id="A0A0W0CP92"/>
<dbReference type="GO" id="GO:0005829">
    <property type="term" value="C:cytosol"/>
    <property type="evidence" value="ECO:0007669"/>
    <property type="project" value="EnsemblFungi"/>
</dbReference>
<evidence type="ECO:0000256" key="2">
    <source>
        <dbReference type="ARBA" id="ARBA00023186"/>
    </source>
</evidence>
<gene>
    <name evidence="5" type="ORF">AO440_003269</name>
</gene>
<evidence type="ECO:0000313" key="5">
    <source>
        <dbReference type="EMBL" id="KTA96504.1"/>
    </source>
</evidence>
<comment type="function">
    <text evidence="4">Involved in 20S proteasome assembly.</text>
</comment>
<dbReference type="GO" id="GO:0000502">
    <property type="term" value="C:proteasome complex"/>
    <property type="evidence" value="ECO:0007669"/>
    <property type="project" value="UniProtKB-KW"/>
</dbReference>
<proteinExistence type="inferred from homology"/>
<sequence>MTAKLIIPLIGTGNVPQLSIDLLLHSTNSFNYVKRIDSKFVYPFSGPLDHAAGEDPKLYNGKTLFSSAIELFKQKDEQIYVIQQRTPIIPGYLNNFIVETLIPVLHEYQITELIVLDSFGALDGVVESLNGSGSFFNVGTCNLSSVNDLIQQFDDHLNLRNNGQVNRVKAFNFDDKGIQQDITTEQDIFKVVYHLTNTSNLQLNKIKYYSTFVHEGDNSEDAYTFYNNLMLAQPEVFPRIDEFHPPVSWKGVYGFTPIRSAYDEGLYT</sequence>
<keyword evidence="2 4" id="KW-0143">Chaperone</keyword>
<evidence type="ECO:0000256" key="3">
    <source>
        <dbReference type="ARBA" id="ARBA00025745"/>
    </source>
</evidence>
<evidence type="ECO:0000256" key="4">
    <source>
        <dbReference type="PIRNR" id="PIRNR010044"/>
    </source>
</evidence>
<reference evidence="5 6" key="1">
    <citation type="submission" date="2015-10" db="EMBL/GenBank/DDBJ databases">
        <title>Draft genomes sequences of Candida glabrata isolates 1A, 1B, 2A, 2B, 3A and 3B.</title>
        <authorList>
            <person name="Haavelsrud O.E."/>
            <person name="Gaustad P."/>
        </authorList>
    </citation>
    <scope>NUCLEOTIDE SEQUENCE [LARGE SCALE GENOMIC DNA]</scope>
    <source>
        <strain evidence="5">910700640</strain>
    </source>
</reference>
<evidence type="ECO:0000256" key="1">
    <source>
        <dbReference type="ARBA" id="ARBA00019186"/>
    </source>
</evidence>
<dbReference type="PIRSF" id="PIRSF010044">
    <property type="entry name" value="UCP010044"/>
    <property type="match status" value="1"/>
</dbReference>
<accession>A0A0W0CP92</accession>
<dbReference type="Pfam" id="PF09754">
    <property type="entry name" value="PAC2"/>
    <property type="match status" value="1"/>
</dbReference>
<organism evidence="5 6">
    <name type="scientific">Candida glabrata</name>
    <name type="common">Yeast</name>
    <name type="synonym">Torulopsis glabrata</name>
    <dbReference type="NCBI Taxonomy" id="5478"/>
    <lineage>
        <taxon>Eukaryota</taxon>
        <taxon>Fungi</taxon>
        <taxon>Dikarya</taxon>
        <taxon>Ascomycota</taxon>
        <taxon>Saccharomycotina</taxon>
        <taxon>Saccharomycetes</taxon>
        <taxon>Saccharomycetales</taxon>
        <taxon>Saccharomycetaceae</taxon>
        <taxon>Nakaseomyces</taxon>
    </lineage>
</organism>
<dbReference type="InterPro" id="IPR019151">
    <property type="entry name" value="Proteasome_assmbl_chaperone_2"/>
</dbReference>
<comment type="similarity">
    <text evidence="3 4">Belongs to the PSMG2 family.</text>
</comment>
<dbReference type="Gene3D" id="3.40.50.10900">
    <property type="entry name" value="PAC-like subunit"/>
    <property type="match status" value="2"/>
</dbReference>
<protein>
    <recommendedName>
        <fullName evidence="1 4">Proteasome assembly chaperone 2</fullName>
    </recommendedName>
</protein>
<dbReference type="GO" id="GO:0005634">
    <property type="term" value="C:nucleus"/>
    <property type="evidence" value="ECO:0007669"/>
    <property type="project" value="TreeGrafter"/>
</dbReference>
<name>A0A0W0CP92_CANGB</name>
<dbReference type="InterPro" id="IPR016562">
    <property type="entry name" value="Proteasome_assmbl_chp_2_euk"/>
</dbReference>
<dbReference type="PANTHER" id="PTHR12970:SF1">
    <property type="entry name" value="PROTEASOME ASSEMBLY CHAPERONE 2"/>
    <property type="match status" value="1"/>
</dbReference>
<dbReference type="VEuPathDB" id="FungiDB:GWK60_K00297"/>
<evidence type="ECO:0000313" key="6">
    <source>
        <dbReference type="Proteomes" id="UP000054886"/>
    </source>
</evidence>
<comment type="subunit">
    <text evidence="4">Component of the 20S proteasome chaperone.</text>
</comment>
<keyword evidence="5" id="KW-0647">Proteasome</keyword>
<dbReference type="EMBL" id="LLZZ01000172">
    <property type="protein sequence ID" value="KTA96504.1"/>
    <property type="molecule type" value="Genomic_DNA"/>
</dbReference>
<dbReference type="VEuPathDB" id="FungiDB:GVI51_K00297"/>
<dbReference type="Proteomes" id="UP000054886">
    <property type="component" value="Unassembled WGS sequence"/>
</dbReference>
<dbReference type="VEuPathDB" id="FungiDB:B1J91_K00451g"/>